<accession>A0AAV7MQE3</accession>
<dbReference type="AlphaFoldDB" id="A0AAV7MQE3"/>
<dbReference type="Proteomes" id="UP001066276">
    <property type="component" value="Chromosome 9"/>
</dbReference>
<name>A0AAV7MQE3_PLEWA</name>
<sequence length="134" mass="14122">MEISDRWGSWHSSLSSRKAVATLNSVAAQTHAVGAGAAQPSAVRYPAASTPPLDSSAAAGALLPFAGVSRWAQGPRSDEPRLHLTAQQVGPERPAALRYAYATPGPQLVPPPDSGWWHRIFPKNGAGSVRMCKD</sequence>
<protein>
    <submittedName>
        <fullName evidence="1">Uncharacterized protein</fullName>
    </submittedName>
</protein>
<proteinExistence type="predicted"/>
<dbReference type="EMBL" id="JANPWB010000013">
    <property type="protein sequence ID" value="KAJ1105596.1"/>
    <property type="molecule type" value="Genomic_DNA"/>
</dbReference>
<comment type="caution">
    <text evidence="1">The sequence shown here is derived from an EMBL/GenBank/DDBJ whole genome shotgun (WGS) entry which is preliminary data.</text>
</comment>
<keyword evidence="2" id="KW-1185">Reference proteome</keyword>
<gene>
    <name evidence="1" type="ORF">NDU88_003001</name>
</gene>
<evidence type="ECO:0000313" key="1">
    <source>
        <dbReference type="EMBL" id="KAJ1105596.1"/>
    </source>
</evidence>
<evidence type="ECO:0000313" key="2">
    <source>
        <dbReference type="Proteomes" id="UP001066276"/>
    </source>
</evidence>
<organism evidence="1 2">
    <name type="scientific">Pleurodeles waltl</name>
    <name type="common">Iberian ribbed newt</name>
    <dbReference type="NCBI Taxonomy" id="8319"/>
    <lineage>
        <taxon>Eukaryota</taxon>
        <taxon>Metazoa</taxon>
        <taxon>Chordata</taxon>
        <taxon>Craniata</taxon>
        <taxon>Vertebrata</taxon>
        <taxon>Euteleostomi</taxon>
        <taxon>Amphibia</taxon>
        <taxon>Batrachia</taxon>
        <taxon>Caudata</taxon>
        <taxon>Salamandroidea</taxon>
        <taxon>Salamandridae</taxon>
        <taxon>Pleurodelinae</taxon>
        <taxon>Pleurodeles</taxon>
    </lineage>
</organism>
<reference evidence="1" key="1">
    <citation type="journal article" date="2022" name="bioRxiv">
        <title>Sequencing and chromosome-scale assembly of the giantPleurodeles waltlgenome.</title>
        <authorList>
            <person name="Brown T."/>
            <person name="Elewa A."/>
            <person name="Iarovenko S."/>
            <person name="Subramanian E."/>
            <person name="Araus A.J."/>
            <person name="Petzold A."/>
            <person name="Susuki M."/>
            <person name="Suzuki K.-i.T."/>
            <person name="Hayashi T."/>
            <person name="Toyoda A."/>
            <person name="Oliveira C."/>
            <person name="Osipova E."/>
            <person name="Leigh N.D."/>
            <person name="Simon A."/>
            <person name="Yun M.H."/>
        </authorList>
    </citation>
    <scope>NUCLEOTIDE SEQUENCE</scope>
    <source>
        <strain evidence="1">20211129_DDA</strain>
        <tissue evidence="1">Liver</tissue>
    </source>
</reference>